<keyword evidence="2" id="KW-1133">Transmembrane helix</keyword>
<protein>
    <submittedName>
        <fullName evidence="3">Putative membrane anchored protein with extracellular vWF domain and Ig-like domain</fullName>
    </submittedName>
</protein>
<dbReference type="RefSeq" id="WP_238477763.1">
    <property type="nucleotide sequence ID" value="NZ_CP064786.1"/>
</dbReference>
<feature type="transmembrane region" description="Helical" evidence="2">
    <location>
        <begin position="28"/>
        <end position="49"/>
    </location>
</feature>
<dbReference type="PANTHER" id="PTHR34351">
    <property type="entry name" value="SLR1927 PROTEIN-RELATED"/>
    <property type="match status" value="1"/>
</dbReference>
<dbReference type="GeneID" id="70685902"/>
<name>A0A897MT99_9EURY</name>
<evidence type="ECO:0000256" key="1">
    <source>
        <dbReference type="SAM" id="MobiDB-lite"/>
    </source>
</evidence>
<keyword evidence="2" id="KW-0472">Membrane</keyword>
<feature type="region of interest" description="Disordered" evidence="1">
    <location>
        <begin position="322"/>
        <end position="353"/>
    </location>
</feature>
<dbReference type="AlphaFoldDB" id="A0A897MT99"/>
<evidence type="ECO:0000256" key="2">
    <source>
        <dbReference type="SAM" id="Phobius"/>
    </source>
</evidence>
<keyword evidence="4" id="KW-1185">Reference proteome</keyword>
<evidence type="ECO:0000313" key="4">
    <source>
        <dbReference type="Proteomes" id="UP000663586"/>
    </source>
</evidence>
<feature type="transmembrane region" description="Helical" evidence="2">
    <location>
        <begin position="5"/>
        <end position="22"/>
    </location>
</feature>
<organism evidence="3 4">
    <name type="scientific">Natranaeroarchaeum sulfidigenes</name>
    <dbReference type="NCBI Taxonomy" id="2784880"/>
    <lineage>
        <taxon>Archaea</taxon>
        <taxon>Methanobacteriati</taxon>
        <taxon>Methanobacteriota</taxon>
        <taxon>Stenosarchaea group</taxon>
        <taxon>Halobacteria</taxon>
        <taxon>Halobacteriales</taxon>
        <taxon>Natronoarchaeaceae</taxon>
        <taxon>Natranaeroarchaeum</taxon>
    </lineage>
</organism>
<sequence>MKPTLRGVVVIALIGGGVYMAAEFGPRALNAVVGPALIALIIAAVQVGIANKPRVERRLPEPETAGTEVTVELAIETASPTSATVYDRVGNGLTAIGNRLTTTIGNGTLSYDLRLDERGDHEIGPLAVEITDVLGLFSRQFEFEEIDRLLVYPPAYRLDLTGTDLVVFSTVDRSYGNDEFAHLREYQRGDTLRDVDWKASAKRPDEGLVVGEFDDSSRQETVRIAVDTDAGDPDDLAAAAASVACHLLDTGFEVGLGTPTATVAPESGGEHRRSILTALARLSDGKLADETLEHADLIISTEGEEVTIRAEHTTVAFDELVTGGRTEPVRDGSQISEADRGAFGRTATGVGAT</sequence>
<proteinExistence type="predicted"/>
<accession>A0A897MT99</accession>
<dbReference type="PANTHER" id="PTHR34351:SF1">
    <property type="entry name" value="SLR1927 PROTEIN"/>
    <property type="match status" value="1"/>
</dbReference>
<keyword evidence="2" id="KW-0812">Transmembrane</keyword>
<reference evidence="3" key="1">
    <citation type="submission" date="2020-11" db="EMBL/GenBank/DDBJ databases">
        <title>Carbohydrate-dependent, anaerobic sulfur respiration: A novel catabolism in halophilic archaea.</title>
        <authorList>
            <person name="Sorokin D.Y."/>
            <person name="Messina E."/>
            <person name="Smedile F."/>
            <person name="La Cono V."/>
            <person name="Hallsworth J.E."/>
            <person name="Yakimov M.M."/>
        </authorList>
    </citation>
    <scope>NUCLEOTIDE SEQUENCE</scope>
    <source>
        <strain evidence="3">AArc-S</strain>
    </source>
</reference>
<dbReference type="KEGG" id="hara:AArcS_2521"/>
<gene>
    <name evidence="3" type="ORF">AArcS_2521</name>
</gene>
<dbReference type="Proteomes" id="UP000663586">
    <property type="component" value="Chromosome"/>
</dbReference>
<dbReference type="EMBL" id="CP064786">
    <property type="protein sequence ID" value="QSG03717.1"/>
    <property type="molecule type" value="Genomic_DNA"/>
</dbReference>
<evidence type="ECO:0000313" key="3">
    <source>
        <dbReference type="EMBL" id="QSG03717.1"/>
    </source>
</evidence>